<evidence type="ECO:0000313" key="5">
    <source>
        <dbReference type="EMBL" id="AEF81796.1"/>
    </source>
</evidence>
<dbReference type="RefSeq" id="WP_015712035.1">
    <property type="nucleotide sequence ID" value="NC_015577.1"/>
</dbReference>
<reference evidence="6" key="1">
    <citation type="submission" date="2009-12" db="EMBL/GenBank/DDBJ databases">
        <title>Complete sequence of Treponema azotonutricium strain ZAS-9.</title>
        <authorList>
            <person name="Tetu S.G."/>
            <person name="Matson E."/>
            <person name="Ren Q."/>
            <person name="Seshadri R."/>
            <person name="Elbourne L."/>
            <person name="Hassan K.A."/>
            <person name="Durkin A."/>
            <person name="Radune D."/>
            <person name="Mohamoud Y."/>
            <person name="Shay R."/>
            <person name="Jin S."/>
            <person name="Zhang X."/>
            <person name="Lucey K."/>
            <person name="Ballor N.R."/>
            <person name="Ottesen E."/>
            <person name="Rosenthal R."/>
            <person name="Allen A."/>
            <person name="Leadbetter J.R."/>
            <person name="Paulsen I.T."/>
        </authorList>
    </citation>
    <scope>NUCLEOTIDE SEQUENCE [LARGE SCALE GENOMIC DNA]</scope>
    <source>
        <strain evidence="6">ATCC BAA-888 / DSM 13862 / ZAS-9</strain>
    </source>
</reference>
<dbReference type="AlphaFoldDB" id="F5Y792"/>
<dbReference type="InterPro" id="IPR056413">
    <property type="entry name" value="TPR_CcmH_CycH"/>
</dbReference>
<reference evidence="5 6" key="2">
    <citation type="journal article" date="2011" name="ISME J.">
        <title>RNA-seq reveals cooperative metabolic interactions between two termite-gut spirochete species in co-culture.</title>
        <authorList>
            <person name="Rosenthal A.Z."/>
            <person name="Matson E.G."/>
            <person name="Eldar A."/>
            <person name="Leadbetter J.R."/>
        </authorList>
    </citation>
    <scope>NUCLEOTIDE SEQUENCE [LARGE SCALE GENOMIC DNA]</scope>
    <source>
        <strain evidence="6">ATCC BAA-888 / DSM 13862 / ZAS-9</strain>
    </source>
</reference>
<proteinExistence type="predicted"/>
<feature type="repeat" description="TPR" evidence="3">
    <location>
        <begin position="310"/>
        <end position="343"/>
    </location>
</feature>
<feature type="domain" description="Cytochrome c-type biogenesis protein H TPR" evidence="4">
    <location>
        <begin position="263"/>
        <end position="377"/>
    </location>
</feature>
<accession>F5Y792</accession>
<evidence type="ECO:0000256" key="1">
    <source>
        <dbReference type="ARBA" id="ARBA00022737"/>
    </source>
</evidence>
<gene>
    <name evidence="5" type="ordered locus">TREAZ_3543</name>
</gene>
<dbReference type="InterPro" id="IPR019734">
    <property type="entry name" value="TPR_rpt"/>
</dbReference>
<evidence type="ECO:0000256" key="2">
    <source>
        <dbReference type="ARBA" id="ARBA00022803"/>
    </source>
</evidence>
<dbReference type="EMBL" id="CP001841">
    <property type="protein sequence ID" value="AEF81796.1"/>
    <property type="molecule type" value="Genomic_DNA"/>
</dbReference>
<dbReference type="InterPro" id="IPR051685">
    <property type="entry name" value="Ycf3/AcsC/BcsC/TPR_MFPF"/>
</dbReference>
<keyword evidence="6" id="KW-1185">Reference proteome</keyword>
<dbReference type="KEGG" id="taz:TREAZ_3543"/>
<dbReference type="Gene3D" id="1.25.40.10">
    <property type="entry name" value="Tetratricopeptide repeat domain"/>
    <property type="match status" value="2"/>
</dbReference>
<dbReference type="SMART" id="SM00028">
    <property type="entry name" value="TPR"/>
    <property type="match status" value="4"/>
</dbReference>
<dbReference type="InterPro" id="IPR011990">
    <property type="entry name" value="TPR-like_helical_dom_sf"/>
</dbReference>
<evidence type="ECO:0000259" key="4">
    <source>
        <dbReference type="Pfam" id="PF23914"/>
    </source>
</evidence>
<dbReference type="InParanoid" id="F5Y792"/>
<dbReference type="SUPFAM" id="SSF48452">
    <property type="entry name" value="TPR-like"/>
    <property type="match status" value="1"/>
</dbReference>
<organism evidence="5 6">
    <name type="scientific">Leadbettera azotonutricia (strain ATCC BAA-888 / DSM 13862 / ZAS-9)</name>
    <name type="common">Treponema azotonutricium</name>
    <dbReference type="NCBI Taxonomy" id="545695"/>
    <lineage>
        <taxon>Bacteria</taxon>
        <taxon>Pseudomonadati</taxon>
        <taxon>Spirochaetota</taxon>
        <taxon>Spirochaetia</taxon>
        <taxon>Spirochaetales</taxon>
        <taxon>Breznakiellaceae</taxon>
        <taxon>Leadbettera</taxon>
    </lineage>
</organism>
<dbReference type="eggNOG" id="COG0457">
    <property type="taxonomic scope" value="Bacteria"/>
</dbReference>
<dbReference type="STRING" id="545695.TREAZ_3543"/>
<dbReference type="Proteomes" id="UP000009222">
    <property type="component" value="Chromosome"/>
</dbReference>
<sequence>MLTSNKIIFLSVPESLKEEMQHLPHHHDEDEEEDHAGHIHNSFDVDTSIPLPVELENGAETLDPETLSWEMILSGMMKIVAAEEPYPGVEPQWIGYYRRFVLAVKPEIYNELTSAAIVKAENSDFDMALEILGLLEGLFPGAPGILLNKALMLEEQAEALEKTGNEAAAEVGEKALAAYEKVLMQEPPLPDALFNAGFFFIRHKDYGRARSCFNDYLPIADNEEKKEQAEALAKDIENRGLDDESFREAVELIRSGEDQEGLLTIKDFIENHPTVWNGWFVLGWALRKLERWEDSLESFRKAVEFGGDSGDVRNEMAICLIELGDLENARKELEAALKEEPENVKIISNLGVVALKNGNDDEAAAFFRTVLELDPNDPVANGYMDNRK</sequence>
<protein>
    <submittedName>
        <fullName evidence="5">Tetratricopeptide repeat protein</fullName>
    </submittedName>
</protein>
<dbReference type="PANTHER" id="PTHR44943">
    <property type="entry name" value="CELLULOSE SYNTHASE OPERON PROTEIN C"/>
    <property type="match status" value="1"/>
</dbReference>
<dbReference type="HOGENOM" id="CLU_064073_0_0_12"/>
<evidence type="ECO:0000313" key="6">
    <source>
        <dbReference type="Proteomes" id="UP000009222"/>
    </source>
</evidence>
<keyword evidence="1" id="KW-0677">Repeat</keyword>
<keyword evidence="2 3" id="KW-0802">TPR repeat</keyword>
<evidence type="ECO:0000256" key="3">
    <source>
        <dbReference type="PROSITE-ProRule" id="PRU00339"/>
    </source>
</evidence>
<dbReference type="Pfam" id="PF23914">
    <property type="entry name" value="TPR_CcmH_CycH"/>
    <property type="match status" value="1"/>
</dbReference>
<dbReference type="PANTHER" id="PTHR44943:SF8">
    <property type="entry name" value="TPR REPEAT-CONTAINING PROTEIN MJ0263"/>
    <property type="match status" value="1"/>
</dbReference>
<dbReference type="PROSITE" id="PS50005">
    <property type="entry name" value="TPR"/>
    <property type="match status" value="2"/>
</dbReference>
<name>F5Y792_LEAAZ</name>
<feature type="repeat" description="TPR" evidence="3">
    <location>
        <begin position="344"/>
        <end position="377"/>
    </location>
</feature>